<gene>
    <name evidence="5" type="ORF">SAMN06265371_1026</name>
</gene>
<organism evidence="5 6">
    <name type="scientific">Lutibacter agarilyticus</name>
    <dbReference type="NCBI Taxonomy" id="1109740"/>
    <lineage>
        <taxon>Bacteria</taxon>
        <taxon>Pseudomonadati</taxon>
        <taxon>Bacteroidota</taxon>
        <taxon>Flavobacteriia</taxon>
        <taxon>Flavobacteriales</taxon>
        <taxon>Flavobacteriaceae</taxon>
        <taxon>Lutibacter</taxon>
    </lineage>
</organism>
<accession>A0A238VU58</accession>
<keyword evidence="1 3" id="KW-0597">Phosphoprotein</keyword>
<keyword evidence="2" id="KW-0902">Two-component regulatory system</keyword>
<dbReference type="SMART" id="SM00448">
    <property type="entry name" value="REC"/>
    <property type="match status" value="1"/>
</dbReference>
<feature type="modified residue" description="4-aspartylphosphate" evidence="3">
    <location>
        <position position="73"/>
    </location>
</feature>
<reference evidence="5 6" key="1">
    <citation type="submission" date="2017-06" db="EMBL/GenBank/DDBJ databases">
        <authorList>
            <person name="Kim H.J."/>
            <person name="Triplett B.A."/>
        </authorList>
    </citation>
    <scope>NUCLEOTIDE SEQUENCE [LARGE SCALE GENOMIC DNA]</scope>
    <source>
        <strain evidence="5 6">DSM 29150</strain>
    </source>
</reference>
<dbReference type="PROSITE" id="PS50110">
    <property type="entry name" value="RESPONSE_REGULATORY"/>
    <property type="match status" value="1"/>
</dbReference>
<dbReference type="Gene3D" id="3.40.50.2300">
    <property type="match status" value="1"/>
</dbReference>
<dbReference type="InterPro" id="IPR011006">
    <property type="entry name" value="CheY-like_superfamily"/>
</dbReference>
<evidence type="ECO:0000313" key="5">
    <source>
        <dbReference type="EMBL" id="SNR37019.1"/>
    </source>
</evidence>
<feature type="domain" description="Response regulatory" evidence="4">
    <location>
        <begin position="24"/>
        <end position="142"/>
    </location>
</feature>
<dbReference type="AlphaFoldDB" id="A0A238VU58"/>
<name>A0A238VU58_9FLAO</name>
<sequence length="146" mass="16686">MRPLYMENKKDDTTPIDFTPLNFAILLVEDSEINQILTKTRLEKWGCIIDIANNGLEAIDKVKNNLYNIILMDIEMPVMNGYEATRIIKNDISPKASKTPILGMSGHNSKTETSKMINVGMEAFIIKPFNMEELYKTLIKYAIKQL</sequence>
<evidence type="ECO:0000313" key="6">
    <source>
        <dbReference type="Proteomes" id="UP000198384"/>
    </source>
</evidence>
<evidence type="ECO:0000256" key="1">
    <source>
        <dbReference type="ARBA" id="ARBA00022553"/>
    </source>
</evidence>
<dbReference type="Pfam" id="PF00072">
    <property type="entry name" value="Response_reg"/>
    <property type="match status" value="1"/>
</dbReference>
<dbReference type="PANTHER" id="PTHR45339">
    <property type="entry name" value="HYBRID SIGNAL TRANSDUCTION HISTIDINE KINASE J"/>
    <property type="match status" value="1"/>
</dbReference>
<protein>
    <submittedName>
        <fullName evidence="5">CheY chemotaxis protein or a CheY-like REC (Receiver) domain</fullName>
    </submittedName>
</protein>
<dbReference type="CDD" id="cd17546">
    <property type="entry name" value="REC_hyHK_CKI1_RcsC-like"/>
    <property type="match status" value="1"/>
</dbReference>
<keyword evidence="6" id="KW-1185">Reference proteome</keyword>
<dbReference type="EMBL" id="FZNT01000002">
    <property type="protein sequence ID" value="SNR37019.1"/>
    <property type="molecule type" value="Genomic_DNA"/>
</dbReference>
<proteinExistence type="predicted"/>
<dbReference type="Proteomes" id="UP000198384">
    <property type="component" value="Unassembled WGS sequence"/>
</dbReference>
<evidence type="ECO:0000259" key="4">
    <source>
        <dbReference type="PROSITE" id="PS50110"/>
    </source>
</evidence>
<dbReference type="InterPro" id="IPR001789">
    <property type="entry name" value="Sig_transdc_resp-reg_receiver"/>
</dbReference>
<dbReference type="PANTHER" id="PTHR45339:SF1">
    <property type="entry name" value="HYBRID SIGNAL TRANSDUCTION HISTIDINE KINASE J"/>
    <property type="match status" value="1"/>
</dbReference>
<dbReference type="GO" id="GO:0000160">
    <property type="term" value="P:phosphorelay signal transduction system"/>
    <property type="evidence" value="ECO:0007669"/>
    <property type="project" value="UniProtKB-KW"/>
</dbReference>
<dbReference type="SUPFAM" id="SSF52172">
    <property type="entry name" value="CheY-like"/>
    <property type="match status" value="1"/>
</dbReference>
<evidence type="ECO:0000256" key="2">
    <source>
        <dbReference type="ARBA" id="ARBA00023012"/>
    </source>
</evidence>
<evidence type="ECO:0000256" key="3">
    <source>
        <dbReference type="PROSITE-ProRule" id="PRU00169"/>
    </source>
</evidence>